<dbReference type="AlphaFoldDB" id="A0A444L614"/>
<comment type="caution">
    <text evidence="1">The sequence shown here is derived from an EMBL/GenBank/DDBJ whole genome shotgun (WGS) entry which is preliminary data.</text>
</comment>
<organism evidence="1 2">
    <name type="scientific">Methanosuratincola subterraneus</name>
    <dbReference type="NCBI Taxonomy" id="2593994"/>
    <lineage>
        <taxon>Archaea</taxon>
        <taxon>Thermoproteota</taxon>
        <taxon>Methanosuratincolia</taxon>
        <taxon>Candidatus Methanomethylicales</taxon>
        <taxon>Candidatus Methanomethylicaceae</taxon>
        <taxon>Candidatus Methanosuratincola (ex Vanwonterghem et al. 2016)</taxon>
    </lineage>
</organism>
<evidence type="ECO:0000313" key="1">
    <source>
        <dbReference type="EMBL" id="RWX73039.1"/>
    </source>
</evidence>
<sequence>MTTQPAEQQPVLEKLEKEISSIKFMLEQILSLQQQLIEKARIKGGQGDSELPADGLDISILLKLPDHLRKTMLALAKLVEARADEVADITQRARAIESGYLNQLVRLGYVKKVRRKHQIYFTINNEE</sequence>
<accession>A0A444L614</accession>
<dbReference type="Proteomes" id="UP000288215">
    <property type="component" value="Unassembled WGS sequence"/>
</dbReference>
<evidence type="ECO:0000313" key="2">
    <source>
        <dbReference type="Proteomes" id="UP000288215"/>
    </source>
</evidence>
<name>A0A444L614_METS7</name>
<gene>
    <name evidence="1" type="ORF">Metus_1013</name>
</gene>
<reference evidence="1 2" key="1">
    <citation type="submission" date="2018-12" db="EMBL/GenBank/DDBJ databases">
        <title>The complete genome of the methanogenic archaea of the candidate phylum Verstraetearchaeota, obtained from the metagenome of underground thermal water.</title>
        <authorList>
            <person name="Kadnikov V.V."/>
            <person name="Mardanov A.V."/>
            <person name="Beletsky A.V."/>
            <person name="Karnachuk O.V."/>
            <person name="Ravin N.V."/>
        </authorList>
    </citation>
    <scope>NUCLEOTIDE SEQUENCE [LARGE SCALE GENOMIC DNA]</scope>
    <source>
        <strain evidence="1">Ch88</strain>
    </source>
</reference>
<proteinExistence type="predicted"/>
<protein>
    <submittedName>
        <fullName evidence="1">Uncharacterized protein</fullName>
    </submittedName>
</protein>
<dbReference type="EMBL" id="RXGA01000003">
    <property type="protein sequence ID" value="RWX73039.1"/>
    <property type="molecule type" value="Genomic_DNA"/>
</dbReference>